<keyword evidence="1" id="KW-1133">Transmembrane helix</keyword>
<name>E9P1F9_CYAPA</name>
<evidence type="ECO:0000313" key="2">
    <source>
        <dbReference type="EMBL" id="ADW79211.1"/>
    </source>
</evidence>
<dbReference type="AlphaFoldDB" id="E9P1F9"/>
<geneLocation type="mitochondrion" evidence="2"/>
<proteinExistence type="predicted"/>
<reference evidence="2" key="1">
    <citation type="journal article" date="2012" name="Science">
        <title>Cyanophora paradoxa genome elucidates origin of photosynthesis in algae and plants.</title>
        <authorList>
            <person name="Price D.C."/>
            <person name="Chan C.X."/>
            <person name="Yoon H.S."/>
            <person name="Yang E.C."/>
            <person name="Qiu H."/>
            <person name="Weber A.P."/>
            <person name="Schwacke R."/>
            <person name="Gross J."/>
            <person name="Blouin N.A."/>
            <person name="Lane C."/>
            <person name="Reyes-Prieto A."/>
            <person name="Durnford D.G."/>
            <person name="Neilson J.A."/>
            <person name="Lang B.F."/>
            <person name="Burger G."/>
            <person name="Steiner J.M."/>
            <person name="Loffelhardt W."/>
            <person name="Meuser J.E."/>
            <person name="Posewitz M.C."/>
            <person name="Ball S."/>
            <person name="Arias M.C."/>
            <person name="Henrissat B."/>
            <person name="Coutinho P.M."/>
            <person name="Rensing S.A."/>
            <person name="Symeonidi A."/>
            <person name="Doddapaneni H."/>
            <person name="Green B.R."/>
            <person name="Rajah V.D."/>
            <person name="Boore J."/>
            <person name="Bhattacharya D."/>
        </authorList>
    </citation>
    <scope>NUCLEOTIDE SEQUENCE</scope>
    <source>
        <strain evidence="2">CCMP 329</strain>
    </source>
</reference>
<keyword evidence="1" id="KW-0812">Transmembrane</keyword>
<feature type="transmembrane region" description="Helical" evidence="1">
    <location>
        <begin position="37"/>
        <end position="57"/>
    </location>
</feature>
<dbReference type="GeneID" id="12486742"/>
<dbReference type="RefSeq" id="YP_006280857.1">
    <property type="nucleotide sequence ID" value="NC_017836.1"/>
</dbReference>
<dbReference type="EMBL" id="HQ849544">
    <property type="protein sequence ID" value="ADW79211.1"/>
    <property type="molecule type" value="Genomic_DNA"/>
</dbReference>
<feature type="transmembrane region" description="Helical" evidence="1">
    <location>
        <begin position="121"/>
        <end position="141"/>
    </location>
</feature>
<evidence type="ECO:0000256" key="1">
    <source>
        <dbReference type="SAM" id="Phobius"/>
    </source>
</evidence>
<feature type="transmembrane region" description="Helical" evidence="1">
    <location>
        <begin position="306"/>
        <end position="335"/>
    </location>
</feature>
<feature type="transmembrane region" description="Helical" evidence="1">
    <location>
        <begin position="231"/>
        <end position="251"/>
    </location>
</feature>
<feature type="transmembrane region" description="Helical" evidence="1">
    <location>
        <begin position="6"/>
        <end position="25"/>
    </location>
</feature>
<sequence length="344" mass="42311">MFNYIIILFTLIIIFNLIVIIKLNLSNKYSKIIFFKLQKNIIISGFILRFICINIIYNPLFEFLRKHFVINYNIYYQNWLEFILFNSKNSINQFNNDNGDFFYKVVLQSIEYDELNVTCLFFIHSSFYEFFIMINILGFLIKFIKDDLYKIYLFIYLYIKQYSIKFSNYLFYNYLRNFNFIFLRLYKYLKNTVDSTSANYKISNTLSKILINNDSEKLSLLNSLNINEHQLIKVVLFYFCCFYFLFFYLQIYIFETLYVSFLLLPHYISMLLYLIRFMEKNLFLHFNSREKNSFGNRRFFISYPQLYILIHELSMLIIVNILFLLLLIFICYYIYMFFINILNY</sequence>
<keyword evidence="1" id="KW-0472">Membrane</keyword>
<protein>
    <submittedName>
        <fullName evidence="2">Uncharacterized protein orf344</fullName>
    </submittedName>
</protein>
<gene>
    <name evidence="2" type="primary">orf344</name>
</gene>
<feature type="transmembrane region" description="Helical" evidence="1">
    <location>
        <begin position="257"/>
        <end position="275"/>
    </location>
</feature>
<accession>E9P1F9</accession>
<keyword evidence="2" id="KW-0496">Mitochondrion</keyword>
<organism evidence="2">
    <name type="scientific">Cyanophora paradoxa</name>
    <dbReference type="NCBI Taxonomy" id="2762"/>
    <lineage>
        <taxon>Eukaryota</taxon>
        <taxon>Glaucocystophyceae</taxon>
        <taxon>Cyanophorales</taxon>
        <taxon>Cyanophoraceae</taxon>
        <taxon>Cyanophora</taxon>
    </lineage>
</organism>